<name>A0A6A5GKB9_CAERE</name>
<comment type="caution">
    <text evidence="1">The sequence shown here is derived from an EMBL/GenBank/DDBJ whole genome shotgun (WGS) entry which is preliminary data.</text>
</comment>
<dbReference type="Gene3D" id="2.30.30.1020">
    <property type="entry name" value="CCR4-NOT complex subunit 2/3/5, C-terminal domain"/>
    <property type="match status" value="1"/>
</dbReference>
<dbReference type="InterPro" id="IPR038635">
    <property type="entry name" value="CCR4-NOT_su2/3/5_C_sf"/>
</dbReference>
<dbReference type="GeneID" id="9804316"/>
<dbReference type="KEGG" id="crq:GCK72_021343"/>
<evidence type="ECO:0000313" key="2">
    <source>
        <dbReference type="Proteomes" id="UP000483820"/>
    </source>
</evidence>
<dbReference type="RefSeq" id="XP_053583112.1">
    <property type="nucleotide sequence ID" value="XM_053734199.1"/>
</dbReference>
<accession>A0A6A5GKB9</accession>
<dbReference type="CTD" id="9804316"/>
<proteinExistence type="predicted"/>
<dbReference type="EMBL" id="WUAV01000005">
    <property type="protein sequence ID" value="KAF1754779.1"/>
    <property type="molecule type" value="Genomic_DNA"/>
</dbReference>
<dbReference type="AlphaFoldDB" id="A0A6A5GKB9"/>
<sequence length="107" mass="12350">MTLEFDGQLATLELACAIATFPLGSEKPRNYSSKMPSWYGQTAPNTSDSLEYYLRLSPDTLFFIFNHMALELQKPSKNYLDAKYLTWSQRHEEPKQTTADQRTDGYQ</sequence>
<protein>
    <submittedName>
        <fullName evidence="1">Uncharacterized protein</fullName>
    </submittedName>
</protein>
<reference evidence="1 2" key="1">
    <citation type="submission" date="2019-12" db="EMBL/GenBank/DDBJ databases">
        <title>Chromosome-level assembly of the Caenorhabditis remanei genome.</title>
        <authorList>
            <person name="Teterina A.A."/>
            <person name="Willis J.H."/>
            <person name="Phillips P.C."/>
        </authorList>
    </citation>
    <scope>NUCLEOTIDE SEQUENCE [LARGE SCALE GENOMIC DNA]</scope>
    <source>
        <strain evidence="1 2">PX506</strain>
        <tissue evidence="1">Whole organism</tissue>
    </source>
</reference>
<gene>
    <name evidence="1" type="ORF">GCK72_021343</name>
</gene>
<dbReference type="Proteomes" id="UP000483820">
    <property type="component" value="Chromosome V"/>
</dbReference>
<organism evidence="1 2">
    <name type="scientific">Caenorhabditis remanei</name>
    <name type="common">Caenorhabditis vulgaris</name>
    <dbReference type="NCBI Taxonomy" id="31234"/>
    <lineage>
        <taxon>Eukaryota</taxon>
        <taxon>Metazoa</taxon>
        <taxon>Ecdysozoa</taxon>
        <taxon>Nematoda</taxon>
        <taxon>Chromadorea</taxon>
        <taxon>Rhabditida</taxon>
        <taxon>Rhabditina</taxon>
        <taxon>Rhabditomorpha</taxon>
        <taxon>Rhabditoidea</taxon>
        <taxon>Rhabditidae</taxon>
        <taxon>Peloderinae</taxon>
        <taxon>Caenorhabditis</taxon>
    </lineage>
</organism>
<evidence type="ECO:0000313" key="1">
    <source>
        <dbReference type="EMBL" id="KAF1754779.1"/>
    </source>
</evidence>